<keyword evidence="5" id="KW-0862">Zinc</keyword>
<keyword evidence="7" id="KW-0812">Transmembrane</keyword>
<comment type="cofactor">
    <cofactor evidence="1">
        <name>Zn(2+)</name>
        <dbReference type="ChEBI" id="CHEBI:29105"/>
    </cofactor>
</comment>
<dbReference type="Pfam" id="PF01551">
    <property type="entry name" value="Peptidase_M23"/>
    <property type="match status" value="1"/>
</dbReference>
<dbReference type="InterPro" id="IPR016047">
    <property type="entry name" value="M23ase_b-sheet_dom"/>
</dbReference>
<evidence type="ECO:0000256" key="6">
    <source>
        <dbReference type="ARBA" id="ARBA00023049"/>
    </source>
</evidence>
<dbReference type="RefSeq" id="WP_160844259.1">
    <property type="nucleotide sequence ID" value="NZ_WVHT01000003.1"/>
</dbReference>
<feature type="transmembrane region" description="Helical" evidence="7">
    <location>
        <begin position="37"/>
        <end position="55"/>
    </location>
</feature>
<name>A0A7K1Y9S2_9SPHI</name>
<keyword evidence="4" id="KW-0378">Hydrolase</keyword>
<proteinExistence type="predicted"/>
<evidence type="ECO:0000313" key="10">
    <source>
        <dbReference type="Proteomes" id="UP000466586"/>
    </source>
</evidence>
<keyword evidence="7" id="KW-1133">Transmembrane helix</keyword>
<evidence type="ECO:0000256" key="3">
    <source>
        <dbReference type="ARBA" id="ARBA00022723"/>
    </source>
</evidence>
<keyword evidence="7" id="KW-0472">Membrane</keyword>
<evidence type="ECO:0000256" key="7">
    <source>
        <dbReference type="SAM" id="Phobius"/>
    </source>
</evidence>
<keyword evidence="10" id="KW-1185">Reference proteome</keyword>
<dbReference type="EMBL" id="WVHT01000003">
    <property type="protein sequence ID" value="MXV51091.1"/>
    <property type="molecule type" value="Genomic_DNA"/>
</dbReference>
<dbReference type="Proteomes" id="UP000466586">
    <property type="component" value="Unassembled WGS sequence"/>
</dbReference>
<evidence type="ECO:0000256" key="4">
    <source>
        <dbReference type="ARBA" id="ARBA00022801"/>
    </source>
</evidence>
<dbReference type="GO" id="GO:0006508">
    <property type="term" value="P:proteolysis"/>
    <property type="evidence" value="ECO:0007669"/>
    <property type="project" value="UniProtKB-KW"/>
</dbReference>
<dbReference type="CDD" id="cd12797">
    <property type="entry name" value="M23_peptidase"/>
    <property type="match status" value="1"/>
</dbReference>
<sequence>MGKIKNDVSTVIIVNKNQQQTQSLRIKTKHIYRLKHYAVFAVLVVLSLVVSVIYLKKENKRNAEERQKLIAEVYRLQGQIPKADTVKETQSRAQQYIEGIESKLKNINSYLAKRGLKGFSHKSIGGPKIDTALSEEQSFAMYDDYLSRILKDVASTPMGYPKVSDLTSFFGYRSDPFNGGHAEFHPGIDFRGNKGDKVTCTANGTVVSAGWSNGYGNCVRIRHANNYETLYGHLSKINVSEGEKVKVGDNIGLVGSTGRSTGNHLHYEVRKNGKLVNPVNYLRLN</sequence>
<accession>A0A7K1Y9S2</accession>
<keyword evidence="3" id="KW-0479">Metal-binding</keyword>
<gene>
    <name evidence="9" type="ORF">GS399_08925</name>
</gene>
<protein>
    <submittedName>
        <fullName evidence="9">Peptidoglycan DD-metalloendopeptidase family protein</fullName>
    </submittedName>
</protein>
<keyword evidence="2" id="KW-0645">Protease</keyword>
<evidence type="ECO:0000256" key="1">
    <source>
        <dbReference type="ARBA" id="ARBA00001947"/>
    </source>
</evidence>
<evidence type="ECO:0000313" key="9">
    <source>
        <dbReference type="EMBL" id="MXV51091.1"/>
    </source>
</evidence>
<reference evidence="9 10" key="1">
    <citation type="submission" date="2019-11" db="EMBL/GenBank/DDBJ databases">
        <title>Pedobacter sp. HMF7647 Genome sequencing and assembly.</title>
        <authorList>
            <person name="Kang H."/>
            <person name="Kim H."/>
            <person name="Joh K."/>
        </authorList>
    </citation>
    <scope>NUCLEOTIDE SEQUENCE [LARGE SCALE GENOMIC DNA]</scope>
    <source>
        <strain evidence="9 10">HMF7647</strain>
    </source>
</reference>
<dbReference type="FunFam" id="2.70.70.10:FF:000006">
    <property type="entry name" value="M23 family peptidase"/>
    <property type="match status" value="1"/>
</dbReference>
<evidence type="ECO:0000256" key="5">
    <source>
        <dbReference type="ARBA" id="ARBA00022833"/>
    </source>
</evidence>
<dbReference type="InterPro" id="IPR011055">
    <property type="entry name" value="Dup_hybrid_motif"/>
</dbReference>
<dbReference type="GO" id="GO:0004222">
    <property type="term" value="F:metalloendopeptidase activity"/>
    <property type="evidence" value="ECO:0007669"/>
    <property type="project" value="TreeGrafter"/>
</dbReference>
<dbReference type="AlphaFoldDB" id="A0A7K1Y9S2"/>
<feature type="domain" description="M23ase beta-sheet core" evidence="8">
    <location>
        <begin position="184"/>
        <end position="278"/>
    </location>
</feature>
<dbReference type="PANTHER" id="PTHR21666:SF288">
    <property type="entry name" value="CELL DIVISION PROTEIN YTFB"/>
    <property type="match status" value="1"/>
</dbReference>
<comment type="caution">
    <text evidence="9">The sequence shown here is derived from an EMBL/GenBank/DDBJ whole genome shotgun (WGS) entry which is preliminary data.</text>
</comment>
<evidence type="ECO:0000259" key="8">
    <source>
        <dbReference type="Pfam" id="PF01551"/>
    </source>
</evidence>
<dbReference type="PANTHER" id="PTHR21666">
    <property type="entry name" value="PEPTIDASE-RELATED"/>
    <property type="match status" value="1"/>
</dbReference>
<dbReference type="Gene3D" id="2.70.70.10">
    <property type="entry name" value="Glucose Permease (Domain IIA)"/>
    <property type="match status" value="1"/>
</dbReference>
<dbReference type="InterPro" id="IPR050570">
    <property type="entry name" value="Cell_wall_metabolism_enzyme"/>
</dbReference>
<organism evidence="9 10">
    <name type="scientific">Hufsiella arboris</name>
    <dbReference type="NCBI Taxonomy" id="2695275"/>
    <lineage>
        <taxon>Bacteria</taxon>
        <taxon>Pseudomonadati</taxon>
        <taxon>Bacteroidota</taxon>
        <taxon>Sphingobacteriia</taxon>
        <taxon>Sphingobacteriales</taxon>
        <taxon>Sphingobacteriaceae</taxon>
        <taxon>Hufsiella</taxon>
    </lineage>
</organism>
<keyword evidence="6" id="KW-0482">Metalloprotease</keyword>
<dbReference type="SUPFAM" id="SSF51261">
    <property type="entry name" value="Duplicated hybrid motif"/>
    <property type="match status" value="1"/>
</dbReference>
<evidence type="ECO:0000256" key="2">
    <source>
        <dbReference type="ARBA" id="ARBA00022670"/>
    </source>
</evidence>
<dbReference type="GO" id="GO:0046872">
    <property type="term" value="F:metal ion binding"/>
    <property type="evidence" value="ECO:0007669"/>
    <property type="project" value="UniProtKB-KW"/>
</dbReference>